<accession>A0A1F6FZ37</accession>
<dbReference type="Pfam" id="PF03721">
    <property type="entry name" value="UDPG_MGDP_dh_N"/>
    <property type="match status" value="1"/>
</dbReference>
<feature type="domain" description="UDP-glucose/GDP-mannose dehydrogenase N-terminal" evidence="3">
    <location>
        <begin position="44"/>
        <end position="139"/>
    </location>
</feature>
<evidence type="ECO:0000313" key="5">
    <source>
        <dbReference type="Proteomes" id="UP000178601"/>
    </source>
</evidence>
<evidence type="ECO:0000259" key="3">
    <source>
        <dbReference type="Pfam" id="PF03721"/>
    </source>
</evidence>
<gene>
    <name evidence="4" type="ORF">A3H16_04260</name>
</gene>
<evidence type="ECO:0000313" key="4">
    <source>
        <dbReference type="EMBL" id="OGG91110.1"/>
    </source>
</evidence>
<dbReference type="InterPro" id="IPR013328">
    <property type="entry name" value="6PGD_dom2"/>
</dbReference>
<dbReference type="GO" id="GO:0016616">
    <property type="term" value="F:oxidoreductase activity, acting on the CH-OH group of donors, NAD or NADP as acceptor"/>
    <property type="evidence" value="ECO:0007669"/>
    <property type="project" value="InterPro"/>
</dbReference>
<dbReference type="SUPFAM" id="SSF48179">
    <property type="entry name" value="6-phosphogluconate dehydrogenase C-terminal domain-like"/>
    <property type="match status" value="1"/>
</dbReference>
<organism evidence="4 5">
    <name type="scientific">Candidatus Kaiserbacteria bacterium RIFCSPLOWO2_12_FULL_53_8</name>
    <dbReference type="NCBI Taxonomy" id="1798529"/>
    <lineage>
        <taxon>Bacteria</taxon>
        <taxon>Candidatus Kaiseribacteriota</taxon>
    </lineage>
</organism>
<reference evidence="4 5" key="1">
    <citation type="journal article" date="2016" name="Nat. Commun.">
        <title>Thousands of microbial genomes shed light on interconnected biogeochemical processes in an aquifer system.</title>
        <authorList>
            <person name="Anantharaman K."/>
            <person name="Brown C.T."/>
            <person name="Hug L.A."/>
            <person name="Sharon I."/>
            <person name="Castelle C.J."/>
            <person name="Probst A.J."/>
            <person name="Thomas B.C."/>
            <person name="Singh A."/>
            <person name="Wilkins M.J."/>
            <person name="Karaoz U."/>
            <person name="Brodie E.L."/>
            <person name="Williams K.H."/>
            <person name="Hubbard S.S."/>
            <person name="Banfield J.F."/>
        </authorList>
    </citation>
    <scope>NUCLEOTIDE SEQUENCE [LARGE SCALE GENOMIC DNA]</scope>
</reference>
<dbReference type="Gene3D" id="3.40.50.720">
    <property type="entry name" value="NAD(P)-binding Rossmann-like Domain"/>
    <property type="match status" value="1"/>
</dbReference>
<dbReference type="Gene3D" id="1.10.1040.10">
    <property type="entry name" value="N-(1-d-carboxylethyl)-l-norvaline Dehydrogenase, domain 2"/>
    <property type="match status" value="1"/>
</dbReference>
<dbReference type="PANTHER" id="PTHR43750:SF3">
    <property type="entry name" value="UDP-GLUCOSE 6-DEHYDROGENASE TUAD"/>
    <property type="match status" value="1"/>
</dbReference>
<feature type="domain" description="UDP-glucose/GDP-mannose dehydrogenase dimerisation" evidence="2">
    <location>
        <begin position="164"/>
        <end position="246"/>
    </location>
</feature>
<dbReference type="GO" id="GO:0051287">
    <property type="term" value="F:NAD binding"/>
    <property type="evidence" value="ECO:0007669"/>
    <property type="project" value="InterPro"/>
</dbReference>
<dbReference type="Pfam" id="PF00984">
    <property type="entry name" value="UDPG_MGDP_dh"/>
    <property type="match status" value="1"/>
</dbReference>
<dbReference type="SUPFAM" id="SSF51735">
    <property type="entry name" value="NAD(P)-binding Rossmann-fold domains"/>
    <property type="match status" value="1"/>
</dbReference>
<dbReference type="AlphaFoldDB" id="A0A1F6FZ37"/>
<dbReference type="Pfam" id="PF13692">
    <property type="entry name" value="Glyco_trans_1_4"/>
    <property type="match status" value="1"/>
</dbReference>
<dbReference type="EMBL" id="MFMQ01000063">
    <property type="protein sequence ID" value="OGG91110.1"/>
    <property type="molecule type" value="Genomic_DNA"/>
</dbReference>
<dbReference type="SUPFAM" id="SSF53756">
    <property type="entry name" value="UDP-Glycosyltransferase/glycogen phosphorylase"/>
    <property type="match status" value="1"/>
</dbReference>
<sequence>MTSKSPLIGFIGQGFIGKNYADDFERRGHPIVRYALEEPYRGNKEKIKDCDYVLIAVPTPTSPDGFNAGIVREAISLVGRGKTAVIKSTIVPGTTRTFQKEFPDRVVVYSPEFLSEVTAAHDAAHPFSNIVGLTDDSVSQKKIAEELHTLLPKAPFSLTCSSTEAEIIKYTHNCSGYTQIVFFNLMYELAKRHGSDWDAIQRAIEADPLVCNRYARPVHKSGRGAGGHCFIKDVAALRREYETKIKDTSGIAVLDAMEKKNIELLRSSGKDLDLLADVYGKQVLDHPIKKLAVEKLRSVRGEMKILVCTEAIDRTDPLLGFFHRWLEEFARHAHRVHVICLGYGAGSLPGNVIEHSLGKESARGFRVVKRILYTLRFLRYAWGARSDYDTVLVHLSPEYLIIAGFLWRMLGKRVGFWYNDASSNWRTRTAIALSDVLFYTNPDSYAAKFAHARKIPMGIDTDMYAVDEPHRASGSLLFLGRISPAKHLDVVLGALSEMDKPPTLDIYGRPGPGNDQYASQLRTQFAELERRGTVTYRGSILHDRTPEVYAAHDIFIHIGSLRGFNKTLLEAMAGGNIVITTDPSMRGVVHDRFFMEKLTKETVSAAIMSARALSAEDREQERSQLSAYVRREHSLSSVVPAMLEMLARPGGEQR</sequence>
<dbReference type="InterPro" id="IPR036291">
    <property type="entry name" value="NAD(P)-bd_dom_sf"/>
</dbReference>
<dbReference type="InterPro" id="IPR001732">
    <property type="entry name" value="UDP-Glc/GDP-Man_DH_N"/>
</dbReference>
<evidence type="ECO:0008006" key="6">
    <source>
        <dbReference type="Google" id="ProtNLM"/>
    </source>
</evidence>
<name>A0A1F6FZ37_9BACT</name>
<evidence type="ECO:0000256" key="1">
    <source>
        <dbReference type="ARBA" id="ARBA00006601"/>
    </source>
</evidence>
<proteinExistence type="inferred from homology"/>
<dbReference type="Proteomes" id="UP000178601">
    <property type="component" value="Unassembled WGS sequence"/>
</dbReference>
<dbReference type="InterPro" id="IPR014026">
    <property type="entry name" value="UDP-Glc/GDP-Man_DH_dimer"/>
</dbReference>
<dbReference type="Gene3D" id="3.40.50.2000">
    <property type="entry name" value="Glycogen Phosphorylase B"/>
    <property type="match status" value="2"/>
</dbReference>
<comment type="similarity">
    <text evidence="1">Belongs to the UDP-glucose/GDP-mannose dehydrogenase family.</text>
</comment>
<comment type="caution">
    <text evidence="4">The sequence shown here is derived from an EMBL/GenBank/DDBJ whole genome shotgun (WGS) entry which is preliminary data.</text>
</comment>
<dbReference type="PANTHER" id="PTHR43750">
    <property type="entry name" value="UDP-GLUCOSE 6-DEHYDROGENASE TUAD"/>
    <property type="match status" value="1"/>
</dbReference>
<dbReference type="InterPro" id="IPR008927">
    <property type="entry name" value="6-PGluconate_DH-like_C_sf"/>
</dbReference>
<evidence type="ECO:0000259" key="2">
    <source>
        <dbReference type="Pfam" id="PF00984"/>
    </source>
</evidence>
<protein>
    <recommendedName>
        <fullName evidence="6">UDP-glucose/GDP-mannose dehydrogenase C-terminal domain-containing protein</fullName>
    </recommendedName>
</protein>
<dbReference type="CDD" id="cd03801">
    <property type="entry name" value="GT4_PimA-like"/>
    <property type="match status" value="1"/>
</dbReference>